<evidence type="ECO:0000256" key="6">
    <source>
        <dbReference type="ARBA" id="ARBA00022840"/>
    </source>
</evidence>
<dbReference type="InterPro" id="IPR027417">
    <property type="entry name" value="P-loop_NTPase"/>
</dbReference>
<dbReference type="GO" id="GO:0005886">
    <property type="term" value="C:plasma membrane"/>
    <property type="evidence" value="ECO:0007669"/>
    <property type="project" value="UniProtKB-SubCell"/>
</dbReference>
<dbReference type="SMART" id="SM00382">
    <property type="entry name" value="AAA"/>
    <property type="match status" value="2"/>
</dbReference>
<evidence type="ECO:0000259" key="9">
    <source>
        <dbReference type="PROSITE" id="PS50893"/>
    </source>
</evidence>
<proteinExistence type="predicted"/>
<evidence type="ECO:0000313" key="12">
    <source>
        <dbReference type="Proteomes" id="UP000277582"/>
    </source>
</evidence>
<evidence type="ECO:0000256" key="4">
    <source>
        <dbReference type="ARBA" id="ARBA00022737"/>
    </source>
</evidence>
<dbReference type="Pfam" id="PF00005">
    <property type="entry name" value="ABC_tran"/>
    <property type="match status" value="2"/>
</dbReference>
<name>A0A429GCJ1_9CREN</name>
<dbReference type="AlphaFoldDB" id="A0A429GCJ1"/>
<keyword evidence="7" id="KW-1278">Translocase</keyword>
<dbReference type="SUPFAM" id="SSF52540">
    <property type="entry name" value="P-loop containing nucleoside triphosphate hydrolases"/>
    <property type="match status" value="2"/>
</dbReference>
<comment type="caution">
    <text evidence="10">The sequence shown here is derived from an EMBL/GenBank/DDBJ whole genome shotgun (WGS) entry which is preliminary data.</text>
</comment>
<keyword evidence="8" id="KW-0472">Membrane</keyword>
<evidence type="ECO:0000313" key="10">
    <source>
        <dbReference type="EMBL" id="RSN71537.1"/>
    </source>
</evidence>
<dbReference type="GO" id="GO:0016887">
    <property type="term" value="F:ATP hydrolysis activity"/>
    <property type="evidence" value="ECO:0007669"/>
    <property type="project" value="InterPro"/>
</dbReference>
<dbReference type="InterPro" id="IPR050107">
    <property type="entry name" value="ABC_carbohydrate_import_ATPase"/>
</dbReference>
<dbReference type="FunFam" id="3.40.50.300:FF:000127">
    <property type="entry name" value="Ribose import ATP-binding protein RbsA"/>
    <property type="match status" value="1"/>
</dbReference>
<feature type="domain" description="ABC transporter" evidence="9">
    <location>
        <begin position="1"/>
        <end position="236"/>
    </location>
</feature>
<dbReference type="InterPro" id="IPR003439">
    <property type="entry name" value="ABC_transporter-like_ATP-bd"/>
</dbReference>
<dbReference type="Proteomes" id="UP000316217">
    <property type="component" value="Unassembled WGS sequence"/>
</dbReference>
<protein>
    <submittedName>
        <fullName evidence="10">ABC transporter ATP-binding protein</fullName>
    </submittedName>
</protein>
<dbReference type="EMBL" id="RCOS01000173">
    <property type="protein sequence ID" value="RSN71537.1"/>
    <property type="molecule type" value="Genomic_DNA"/>
</dbReference>
<dbReference type="CDD" id="cd03215">
    <property type="entry name" value="ABC_Carb_Monos_II"/>
    <property type="match status" value="1"/>
</dbReference>
<dbReference type="PROSITE" id="PS50893">
    <property type="entry name" value="ABC_TRANSPORTER_2"/>
    <property type="match status" value="2"/>
</dbReference>
<dbReference type="PANTHER" id="PTHR43790">
    <property type="entry name" value="CARBOHYDRATE TRANSPORT ATP-BINDING PROTEIN MG119-RELATED"/>
    <property type="match status" value="1"/>
</dbReference>
<keyword evidence="12" id="KW-1185">Reference proteome</keyword>
<dbReference type="Gene3D" id="3.40.50.300">
    <property type="entry name" value="P-loop containing nucleotide triphosphate hydrolases"/>
    <property type="match status" value="2"/>
</dbReference>
<dbReference type="PROSITE" id="PS00211">
    <property type="entry name" value="ABC_TRANSPORTER_1"/>
    <property type="match status" value="1"/>
</dbReference>
<dbReference type="EMBL" id="RXII01000049">
    <property type="protein sequence ID" value="RZN62312.1"/>
    <property type="molecule type" value="Genomic_DNA"/>
</dbReference>
<dbReference type="InterPro" id="IPR003593">
    <property type="entry name" value="AAA+_ATPase"/>
</dbReference>
<dbReference type="Proteomes" id="UP000277582">
    <property type="component" value="Unassembled WGS sequence"/>
</dbReference>
<reference evidence="11 13" key="2">
    <citation type="journal article" date="2019" name="Nat. Microbiol.">
        <title>Wide diversity of methane and short-chain alkane metabolisms in uncultured archaea.</title>
        <authorList>
            <person name="Borrel G."/>
            <person name="Adam P.S."/>
            <person name="McKay L.J."/>
            <person name="Chen L.X."/>
            <person name="Sierra-Garcia I.N."/>
            <person name="Sieber C.M."/>
            <person name="Letourneur Q."/>
            <person name="Ghozlane A."/>
            <person name="Andersen G.L."/>
            <person name="Li W.J."/>
            <person name="Hallam S.J."/>
            <person name="Muyzer G."/>
            <person name="de Oliveira V.M."/>
            <person name="Inskeep W.P."/>
            <person name="Banfield J.F."/>
            <person name="Gribaldo S."/>
        </authorList>
    </citation>
    <scope>NUCLEOTIDE SEQUENCE [LARGE SCALE GENOMIC DNA]</scope>
    <source>
        <strain evidence="11">NM4</strain>
    </source>
</reference>
<evidence type="ECO:0000256" key="1">
    <source>
        <dbReference type="ARBA" id="ARBA00004202"/>
    </source>
</evidence>
<evidence type="ECO:0000256" key="7">
    <source>
        <dbReference type="ARBA" id="ARBA00022967"/>
    </source>
</evidence>
<keyword evidence="2" id="KW-0813">Transport</keyword>
<keyword evidence="6 10" id="KW-0067">ATP-binding</keyword>
<sequence length="503" mass="55766">MKGIRKIYPDGTIALRGVDFSVNRGEIHGLLGENGAGKTTLMNILYGLIPPTSGEIYLRGEKVEIKSPKEAMENGIGMVHQHFMLIPTFSALDNIILGKEPLSGPLTVDRKSARKEIEMLMEETGLKVDLDTAVENLPVGIQQRIEILKMLYKKAEILILDEPTAVLTPIEVKELFSFLRKMRDSGKTIIFITHKLKEVKAIADRVTVLRRGEVVGVRDVKDVEIPELARMMVGRDIKMKIEKKPPSLGEEVLIVRDLWVRDDRGREAVRGLSFSVRSGEIFGIAGVEGNGQSELVEAICGLRKVDRGSIILCGVDVTGMNPMKLYSLGLGHIPEDRHKWGIILDFSVEENAIVGVHRSRKFLNSIGLMNGREIFKWTDKIVKDFNVETMSLKTPARSLSGGNQQKLIVGRELSKSPRVIVASQPTRGLDVAATEYIRDLLLRMRDEGRAILLVSADLDEVMGLSDRMAVMYEGRFTGIVDPERVSEEQVGMMMGGISIGGIS</sequence>
<dbReference type="OrthoDB" id="18209at2157"/>
<evidence type="ECO:0000256" key="3">
    <source>
        <dbReference type="ARBA" id="ARBA00022475"/>
    </source>
</evidence>
<dbReference type="RefSeq" id="WP_125672933.1">
    <property type="nucleotide sequence ID" value="NZ_RCOS01000173.1"/>
</dbReference>
<dbReference type="PANTHER" id="PTHR43790:SF4">
    <property type="entry name" value="GUANOSINE IMPORT ATP-BINDING PROTEIN NUPO"/>
    <property type="match status" value="1"/>
</dbReference>
<keyword evidence="4" id="KW-0677">Repeat</keyword>
<organism evidence="10 12">
    <name type="scientific">Candidatus Methanodesulfokora washburnensis</name>
    <dbReference type="NCBI Taxonomy" id="2478471"/>
    <lineage>
        <taxon>Archaea</taxon>
        <taxon>Thermoproteota</taxon>
        <taxon>Candidatus Korarchaeia</taxon>
        <taxon>Candidatus Korarchaeia incertae sedis</taxon>
        <taxon>Candidatus Methanodesulfokora</taxon>
    </lineage>
</organism>
<accession>A0A429GCJ1</accession>
<dbReference type="GO" id="GO:0005524">
    <property type="term" value="F:ATP binding"/>
    <property type="evidence" value="ECO:0007669"/>
    <property type="project" value="UniProtKB-KW"/>
</dbReference>
<evidence type="ECO:0000256" key="2">
    <source>
        <dbReference type="ARBA" id="ARBA00022448"/>
    </source>
</evidence>
<keyword evidence="3" id="KW-1003">Cell membrane</keyword>
<evidence type="ECO:0000313" key="11">
    <source>
        <dbReference type="EMBL" id="RZN62312.1"/>
    </source>
</evidence>
<reference evidence="10 12" key="1">
    <citation type="submission" date="2018-10" db="EMBL/GenBank/DDBJ databases">
        <title>Co-occurring genomic capacity for anaerobic methane metabolism and dissimilatory sulfite reduction discovered in the Korarchaeota.</title>
        <authorList>
            <person name="Mckay L.J."/>
            <person name="Dlakic M."/>
            <person name="Fields M.W."/>
            <person name="Delmont T.O."/>
            <person name="Eren A.M."/>
            <person name="Jay Z.J."/>
            <person name="Klingelsmith K.B."/>
            <person name="Rusch D.B."/>
            <person name="Inskeep W.P."/>
        </authorList>
    </citation>
    <scope>NUCLEOTIDE SEQUENCE [LARGE SCALE GENOMIC DNA]</scope>
    <source>
        <strain evidence="10 12">MDKW</strain>
    </source>
</reference>
<evidence type="ECO:0000313" key="13">
    <source>
        <dbReference type="Proteomes" id="UP000316217"/>
    </source>
</evidence>
<dbReference type="InterPro" id="IPR017871">
    <property type="entry name" value="ABC_transporter-like_CS"/>
</dbReference>
<evidence type="ECO:0000256" key="5">
    <source>
        <dbReference type="ARBA" id="ARBA00022741"/>
    </source>
</evidence>
<dbReference type="CDD" id="cd03216">
    <property type="entry name" value="ABC_Carb_Monos_I"/>
    <property type="match status" value="1"/>
</dbReference>
<comment type="subcellular location">
    <subcellularLocation>
        <location evidence="1">Cell membrane</location>
        <topology evidence="1">Peripheral membrane protein</topology>
    </subcellularLocation>
</comment>
<feature type="domain" description="ABC transporter" evidence="9">
    <location>
        <begin position="253"/>
        <end position="498"/>
    </location>
</feature>
<keyword evidence="5" id="KW-0547">Nucleotide-binding</keyword>
<evidence type="ECO:0000256" key="8">
    <source>
        <dbReference type="ARBA" id="ARBA00023136"/>
    </source>
</evidence>
<gene>
    <name evidence="10" type="ORF">D6D85_15790</name>
    <name evidence="11" type="ORF">EF810_03185</name>
</gene>